<dbReference type="InterPro" id="IPR050300">
    <property type="entry name" value="GDXG_lipolytic_enzyme"/>
</dbReference>
<dbReference type="AlphaFoldDB" id="A0A7V8NQ30"/>
<name>A0A7V8NQ30_9BACT</name>
<sequence>MTTAVLEPRTYPFDVEDIEYLRHGDKPLLARVFRPRGEGPFPALVECHGGAWCLSDRTTERLRHEAMAKNGIVSIALDFRSGNEDPYPSSVQDINYAVRWAKLNARALKTRAELVGLSGQSSGGHLAMLVAMRPRDARYLAIPLPAGSSAQDATVGCVLMSWPVINPLSRYRHAKRALAGANPPEWPKSIIPRQDAYWRSEANMAEGNPMLALERGERVETPPTVWFQGRGDVLHDYKDADASFPGNEPQRFVANYRKAGGEIALEYIDAERHAGHSPDLSKTGDMFERMVVFVHRHIKVT</sequence>
<comment type="caution">
    <text evidence="3">The sequence shown here is derived from an EMBL/GenBank/DDBJ whole genome shotgun (WGS) entry which is preliminary data.</text>
</comment>
<dbReference type="GO" id="GO:0016787">
    <property type="term" value="F:hydrolase activity"/>
    <property type="evidence" value="ECO:0007669"/>
    <property type="project" value="UniProtKB-KW"/>
</dbReference>
<keyword evidence="4" id="KW-1185">Reference proteome</keyword>
<dbReference type="Pfam" id="PF20434">
    <property type="entry name" value="BD-FAE"/>
    <property type="match status" value="1"/>
</dbReference>
<dbReference type="SUPFAM" id="SSF53474">
    <property type="entry name" value="alpha/beta-Hydrolases"/>
    <property type="match status" value="1"/>
</dbReference>
<dbReference type="PANTHER" id="PTHR48081">
    <property type="entry name" value="AB HYDROLASE SUPERFAMILY PROTEIN C4A8.06C"/>
    <property type="match status" value="1"/>
</dbReference>
<evidence type="ECO:0000256" key="1">
    <source>
        <dbReference type="ARBA" id="ARBA00022801"/>
    </source>
</evidence>
<proteinExistence type="predicted"/>
<accession>A0A7V8NQ30</accession>
<evidence type="ECO:0000313" key="4">
    <source>
        <dbReference type="Proteomes" id="UP000567293"/>
    </source>
</evidence>
<organism evidence="3 4">
    <name type="scientific">Candidatus Acidiferrum panamense</name>
    <dbReference type="NCBI Taxonomy" id="2741543"/>
    <lineage>
        <taxon>Bacteria</taxon>
        <taxon>Pseudomonadati</taxon>
        <taxon>Acidobacteriota</taxon>
        <taxon>Terriglobia</taxon>
        <taxon>Candidatus Acidiferrales</taxon>
        <taxon>Candidatus Acidiferrum</taxon>
    </lineage>
</organism>
<reference evidence="3" key="1">
    <citation type="submission" date="2020-06" db="EMBL/GenBank/DDBJ databases">
        <title>Legume-microbial interactions unlock mineral nutrients during tropical forest succession.</title>
        <authorList>
            <person name="Epihov D.Z."/>
        </authorList>
    </citation>
    <scope>NUCLEOTIDE SEQUENCE [LARGE SCALE GENOMIC DNA]</scope>
    <source>
        <strain evidence="3">Pan2503</strain>
    </source>
</reference>
<feature type="domain" description="BD-FAE-like" evidence="2">
    <location>
        <begin position="36"/>
        <end position="137"/>
    </location>
</feature>
<dbReference type="Gene3D" id="3.40.50.1820">
    <property type="entry name" value="alpha/beta hydrolase"/>
    <property type="match status" value="1"/>
</dbReference>
<dbReference type="Proteomes" id="UP000567293">
    <property type="component" value="Unassembled WGS sequence"/>
</dbReference>
<gene>
    <name evidence="3" type="ORF">HRJ53_10645</name>
</gene>
<dbReference type="InterPro" id="IPR029058">
    <property type="entry name" value="AB_hydrolase_fold"/>
</dbReference>
<dbReference type="InterPro" id="IPR049492">
    <property type="entry name" value="BD-FAE-like_dom"/>
</dbReference>
<evidence type="ECO:0000313" key="3">
    <source>
        <dbReference type="EMBL" id="MBA0085444.1"/>
    </source>
</evidence>
<dbReference type="EMBL" id="JACDQQ010001030">
    <property type="protein sequence ID" value="MBA0085444.1"/>
    <property type="molecule type" value="Genomic_DNA"/>
</dbReference>
<evidence type="ECO:0000259" key="2">
    <source>
        <dbReference type="Pfam" id="PF20434"/>
    </source>
</evidence>
<protein>
    <submittedName>
        <fullName evidence="3">Alpha/beta fold hydrolase</fullName>
    </submittedName>
</protein>
<keyword evidence="1 3" id="KW-0378">Hydrolase</keyword>